<organism evidence="2 3">
    <name type="scientific">Parahaliea aestuarii</name>
    <dbReference type="NCBI Taxonomy" id="1852021"/>
    <lineage>
        <taxon>Bacteria</taxon>
        <taxon>Pseudomonadati</taxon>
        <taxon>Pseudomonadota</taxon>
        <taxon>Gammaproteobacteria</taxon>
        <taxon>Cellvibrionales</taxon>
        <taxon>Halieaceae</taxon>
        <taxon>Parahaliea</taxon>
    </lineage>
</organism>
<dbReference type="OrthoDB" id="5721962at2"/>
<keyword evidence="1" id="KW-0472">Membrane</keyword>
<dbReference type="Proteomes" id="UP000321933">
    <property type="component" value="Unassembled WGS sequence"/>
</dbReference>
<evidence type="ECO:0008006" key="4">
    <source>
        <dbReference type="Google" id="ProtNLM"/>
    </source>
</evidence>
<feature type="transmembrane region" description="Helical" evidence="1">
    <location>
        <begin position="140"/>
        <end position="160"/>
    </location>
</feature>
<dbReference type="RefSeq" id="WP_148063902.1">
    <property type="nucleotide sequence ID" value="NZ_VRYZ01000003.1"/>
</dbReference>
<dbReference type="PROSITE" id="PS51257">
    <property type="entry name" value="PROKAR_LIPOPROTEIN"/>
    <property type="match status" value="1"/>
</dbReference>
<accession>A0A5C8ZZ76</accession>
<proteinExistence type="predicted"/>
<evidence type="ECO:0000256" key="1">
    <source>
        <dbReference type="SAM" id="Phobius"/>
    </source>
</evidence>
<dbReference type="EMBL" id="VRYZ01000003">
    <property type="protein sequence ID" value="TXS92531.1"/>
    <property type="molecule type" value="Genomic_DNA"/>
</dbReference>
<evidence type="ECO:0000313" key="3">
    <source>
        <dbReference type="Proteomes" id="UP000321933"/>
    </source>
</evidence>
<gene>
    <name evidence="2" type="ORF">FVW59_08935</name>
</gene>
<comment type="caution">
    <text evidence="2">The sequence shown here is derived from an EMBL/GenBank/DDBJ whole genome shotgun (WGS) entry which is preliminary data.</text>
</comment>
<keyword evidence="1" id="KW-1133">Transmembrane helix</keyword>
<evidence type="ECO:0000313" key="2">
    <source>
        <dbReference type="EMBL" id="TXS92531.1"/>
    </source>
</evidence>
<keyword evidence="3" id="KW-1185">Reference proteome</keyword>
<reference evidence="2 3" key="1">
    <citation type="submission" date="2019-08" db="EMBL/GenBank/DDBJ databases">
        <title>Parahaliea maris sp. nov., isolated from the surface seawater.</title>
        <authorList>
            <person name="Liu Y."/>
        </authorList>
    </citation>
    <scope>NUCLEOTIDE SEQUENCE [LARGE SCALE GENOMIC DNA]</scope>
    <source>
        <strain evidence="2 3">S2-26</strain>
    </source>
</reference>
<keyword evidence="1" id="KW-0812">Transmembrane</keyword>
<protein>
    <recommendedName>
        <fullName evidence="4">Guanylate cyclase domain-containing protein</fullName>
    </recommendedName>
</protein>
<sequence length="413" mass="44207">MISRIQNLKLGQQLALVAAGCCLFVSLSLVLLATSSSQHLLQSQQAEHGNALAQQIAGRVGSALETGDLLSVAASLQRFVATSPAQQVAVYDIEGKALGQAGSASGENLRQYRAPVRVASDVAGEVVITLNTDSAQAARWRFLLSLLGLAILLSAAVYGLTLHLGQRLGKQLLSLGRKVALDENRGKPRPDNELQSLAADIDALPMDLLRPRSGAGARDENYDTSAILYLHLASLTEYVDTLDEESLHRYTDRLHQVVYAAAGFYGGRIQVMRQFGLAIFFTGQGSAGSAAFRAAACGALVQAVCREVEKNMTLSLGINMAVAHSELGLGDEADIYPGLYMQHTLDELHAVCASLPPRVMLSPGIVEDMDVNGRLEAQPSELGNYSILESFEGPYADLLERQLQLILRKIAGP</sequence>
<name>A0A5C8ZZ76_9GAMM</name>
<dbReference type="AlphaFoldDB" id="A0A5C8ZZ76"/>